<dbReference type="InterPro" id="IPR056729">
    <property type="entry name" value="GMPPB_C"/>
</dbReference>
<dbReference type="Pfam" id="PF13720">
    <property type="entry name" value="Acetyltransf_11"/>
    <property type="match status" value="1"/>
</dbReference>
<keyword evidence="5" id="KW-0677">Repeat</keyword>
<dbReference type="PIRSF" id="PIRSF000456">
    <property type="entry name" value="UDP-GlcNAc_acltr"/>
    <property type="match status" value="1"/>
</dbReference>
<dbReference type="InterPro" id="IPR010137">
    <property type="entry name" value="Lipid_A_LpxA"/>
</dbReference>
<dbReference type="EMBL" id="LT605205">
    <property type="protein sequence ID" value="SCD20422.1"/>
    <property type="molecule type" value="Genomic_DNA"/>
</dbReference>
<dbReference type="AlphaFoldDB" id="A0A1R3T2Y3"/>
<dbReference type="Gene3D" id="1.20.1180.10">
    <property type="entry name" value="Udp N-acetylglucosamine O-acyltransferase, C-terminal domain"/>
    <property type="match status" value="1"/>
</dbReference>
<dbReference type="NCBIfam" id="TIGR01852">
    <property type="entry name" value="lipid_A_lpxA"/>
    <property type="match status" value="1"/>
</dbReference>
<dbReference type="InterPro" id="IPR029098">
    <property type="entry name" value="Acetyltransf_C"/>
</dbReference>
<dbReference type="KEGG" id="psac:PSM36_1602"/>
<keyword evidence="2" id="KW-0444">Lipid biosynthesis</keyword>
<keyword evidence="11" id="KW-1185">Reference proteome</keyword>
<accession>A0A1R3T2Y3</accession>
<dbReference type="NCBIfam" id="NF003657">
    <property type="entry name" value="PRK05289.1"/>
    <property type="match status" value="1"/>
</dbReference>
<dbReference type="GO" id="GO:0016020">
    <property type="term" value="C:membrane"/>
    <property type="evidence" value="ECO:0007669"/>
    <property type="project" value="GOC"/>
</dbReference>
<proteinExistence type="predicted"/>
<evidence type="ECO:0000256" key="2">
    <source>
        <dbReference type="ARBA" id="ARBA00022516"/>
    </source>
</evidence>
<dbReference type="PROSITE" id="PS00101">
    <property type="entry name" value="HEXAPEP_TRANSFERASES"/>
    <property type="match status" value="1"/>
</dbReference>
<organism evidence="10 11">
    <name type="scientific">Proteiniphilum saccharofermentans</name>
    <dbReference type="NCBI Taxonomy" id="1642647"/>
    <lineage>
        <taxon>Bacteria</taxon>
        <taxon>Pseudomonadati</taxon>
        <taxon>Bacteroidota</taxon>
        <taxon>Bacteroidia</taxon>
        <taxon>Bacteroidales</taxon>
        <taxon>Dysgonomonadaceae</taxon>
        <taxon>Proteiniphilum</taxon>
    </lineage>
</organism>
<dbReference type="EC" id="2.3.1.129" evidence="10"/>
<keyword evidence="6" id="KW-0443">Lipid metabolism</keyword>
<dbReference type="Pfam" id="PF25087">
    <property type="entry name" value="GMPPB_C"/>
    <property type="match status" value="1"/>
</dbReference>
<evidence type="ECO:0000256" key="4">
    <source>
        <dbReference type="ARBA" id="ARBA00022679"/>
    </source>
</evidence>
<dbReference type="InterPro" id="IPR018357">
    <property type="entry name" value="Hexapep_transf_CS"/>
</dbReference>
<gene>
    <name evidence="10" type="primary">lpxA1</name>
    <name evidence="10" type="ORF">PSM36_1602</name>
</gene>
<evidence type="ECO:0000313" key="10">
    <source>
        <dbReference type="EMBL" id="SCD20422.1"/>
    </source>
</evidence>
<evidence type="ECO:0000256" key="7">
    <source>
        <dbReference type="ARBA" id="ARBA00023315"/>
    </source>
</evidence>
<evidence type="ECO:0000256" key="1">
    <source>
        <dbReference type="ARBA" id="ARBA00022490"/>
    </source>
</evidence>
<dbReference type="STRING" id="1642647.PSM36_1602"/>
<evidence type="ECO:0000256" key="3">
    <source>
        <dbReference type="ARBA" id="ARBA00022556"/>
    </source>
</evidence>
<dbReference type="PANTHER" id="PTHR43480:SF1">
    <property type="entry name" value="ACYL-[ACYL-CARRIER-PROTEIN]--UDP-N-ACETYLGLUCOSAMINE O-ACYLTRANSFERASE, MITOCHONDRIAL-RELATED"/>
    <property type="match status" value="1"/>
</dbReference>
<dbReference type="GO" id="GO:0008780">
    <property type="term" value="F:acyl-[acyl-carrier-protein]-UDP-N-acetylglucosamine O-acyltransferase activity"/>
    <property type="evidence" value="ECO:0007669"/>
    <property type="project" value="UniProtKB-EC"/>
</dbReference>
<feature type="domain" description="Mannose-1-phosphate guanyltransferase C-terminal" evidence="9">
    <location>
        <begin position="6"/>
        <end position="103"/>
    </location>
</feature>
<name>A0A1R3T2Y3_9BACT</name>
<keyword evidence="1" id="KW-0963">Cytoplasm</keyword>
<feature type="domain" description="UDP N-acetylglucosamine O-acyltransferase C-terminal" evidence="8">
    <location>
        <begin position="173"/>
        <end position="254"/>
    </location>
</feature>
<dbReference type="PANTHER" id="PTHR43480">
    <property type="entry name" value="ACYL-[ACYL-CARRIER-PROTEIN]--UDP-N-ACETYLGLUCOSAMINE O-ACYLTRANSFERASE"/>
    <property type="match status" value="1"/>
</dbReference>
<evidence type="ECO:0000259" key="9">
    <source>
        <dbReference type="Pfam" id="PF25087"/>
    </source>
</evidence>
<evidence type="ECO:0000259" key="8">
    <source>
        <dbReference type="Pfam" id="PF13720"/>
    </source>
</evidence>
<dbReference type="InterPro" id="IPR037157">
    <property type="entry name" value="Acetyltransf_C_sf"/>
</dbReference>
<keyword evidence="4 10" id="KW-0808">Transferase</keyword>
<reference evidence="11" key="1">
    <citation type="submission" date="2016-08" db="EMBL/GenBank/DDBJ databases">
        <authorList>
            <person name="Wibberg D."/>
        </authorList>
    </citation>
    <scope>NUCLEOTIDE SEQUENCE [LARGE SCALE GENOMIC DNA]</scope>
</reference>
<dbReference type="GO" id="GO:0009245">
    <property type="term" value="P:lipid A biosynthetic process"/>
    <property type="evidence" value="ECO:0007669"/>
    <property type="project" value="UniProtKB-KW"/>
</dbReference>
<dbReference type="Gene3D" id="2.160.10.10">
    <property type="entry name" value="Hexapeptide repeat proteins"/>
    <property type="match status" value="1"/>
</dbReference>
<keyword evidence="7 10" id="KW-0012">Acyltransferase</keyword>
<keyword evidence="3" id="KW-0441">Lipid A biosynthesis</keyword>
<dbReference type="SUPFAM" id="SSF51161">
    <property type="entry name" value="Trimeric LpxA-like enzymes"/>
    <property type="match status" value="1"/>
</dbReference>
<evidence type="ECO:0000313" key="11">
    <source>
        <dbReference type="Proteomes" id="UP000187464"/>
    </source>
</evidence>
<dbReference type="RefSeq" id="WP_076930451.1">
    <property type="nucleotide sequence ID" value="NZ_LT605205.1"/>
</dbReference>
<dbReference type="InterPro" id="IPR011004">
    <property type="entry name" value="Trimer_LpxA-like_sf"/>
</dbReference>
<sequence>MKQPLAYIHPDANIAPTVEIEPFAIIDKNVVIGEGTRIGSNVRIMEGTRIGKNCHIFPGAVIGAIPQDLKFRGEETLAVIGDNTTIREFVTVNRGTIARGKTIIGNNCLIMAYCHVAHDCMLGNNIIMANTTQLAGEVVIDDHAVLSGGILVHQFTHIGSHVMIQGGSKINKDIPPFVKAGRDPVSYTGINSIGLRRRNYTNGQIENIRNIYRYLYLMGMNTSQALERIEAEFPVTKERDDILLFVRNSSRGIIKGQPEHKSKKASALSY</sequence>
<dbReference type="CDD" id="cd03351">
    <property type="entry name" value="LbH_UDP-GlcNAc_AT"/>
    <property type="match status" value="1"/>
</dbReference>
<protein>
    <submittedName>
        <fullName evidence="10">Acyl-[acyl-carrier-protein]-UDP-N-acetylglucosamine O-acyltransferase</fullName>
        <ecNumber evidence="10">2.3.1.129</ecNumber>
    </submittedName>
</protein>
<dbReference type="Proteomes" id="UP000187464">
    <property type="component" value="Chromosome I"/>
</dbReference>
<evidence type="ECO:0000256" key="5">
    <source>
        <dbReference type="ARBA" id="ARBA00022737"/>
    </source>
</evidence>
<evidence type="ECO:0000256" key="6">
    <source>
        <dbReference type="ARBA" id="ARBA00023098"/>
    </source>
</evidence>